<keyword evidence="4" id="KW-1185">Reference proteome</keyword>
<evidence type="ECO:0000256" key="1">
    <source>
        <dbReference type="SAM" id="MobiDB-lite"/>
    </source>
</evidence>
<feature type="compositionally biased region" description="Polar residues" evidence="1">
    <location>
        <begin position="88"/>
        <end position="97"/>
    </location>
</feature>
<dbReference type="AlphaFoldDB" id="A0A557RJB5"/>
<feature type="region of interest" description="Disordered" evidence="1">
    <location>
        <begin position="1"/>
        <end position="23"/>
    </location>
</feature>
<feature type="transmembrane region" description="Helical" evidence="2">
    <location>
        <begin position="28"/>
        <end position="47"/>
    </location>
</feature>
<organism evidence="3 4">
    <name type="scientific">Spiribacter aquaticus</name>
    <dbReference type="NCBI Taxonomy" id="1935996"/>
    <lineage>
        <taxon>Bacteria</taxon>
        <taxon>Pseudomonadati</taxon>
        <taxon>Pseudomonadota</taxon>
        <taxon>Gammaproteobacteria</taxon>
        <taxon>Chromatiales</taxon>
        <taxon>Ectothiorhodospiraceae</taxon>
        <taxon>Spiribacter</taxon>
    </lineage>
</organism>
<evidence type="ECO:0000313" key="3">
    <source>
        <dbReference type="EMBL" id="TVO65249.1"/>
    </source>
</evidence>
<protein>
    <submittedName>
        <fullName evidence="3">Pilus assembly protein</fullName>
    </submittedName>
</protein>
<sequence length="97" mass="10545">MPIQRPHPPVRPSTRRTQRQRGQGMSEYIIITALIAVAGIGIFSAFGDTISSQAAAMAREMAGQDGSDQIDQADNNSQRAADRAGQEDTLQNFNEQN</sequence>
<keyword evidence="2" id="KW-0472">Membrane</keyword>
<comment type="caution">
    <text evidence="3">The sequence shown here is derived from an EMBL/GenBank/DDBJ whole genome shotgun (WGS) entry which is preliminary data.</text>
</comment>
<keyword evidence="2" id="KW-0812">Transmembrane</keyword>
<accession>A0A557RJB5</accession>
<feature type="compositionally biased region" description="Polar residues" evidence="1">
    <location>
        <begin position="66"/>
        <end position="79"/>
    </location>
</feature>
<feature type="compositionally biased region" description="Pro residues" evidence="1">
    <location>
        <begin position="1"/>
        <end position="11"/>
    </location>
</feature>
<evidence type="ECO:0000313" key="4">
    <source>
        <dbReference type="Proteomes" id="UP000316688"/>
    </source>
</evidence>
<keyword evidence="2" id="KW-1133">Transmembrane helix</keyword>
<evidence type="ECO:0000256" key="2">
    <source>
        <dbReference type="SAM" id="Phobius"/>
    </source>
</evidence>
<name>A0A557RJB5_9GAMM</name>
<proteinExistence type="predicted"/>
<dbReference type="Proteomes" id="UP000316688">
    <property type="component" value="Unassembled WGS sequence"/>
</dbReference>
<feature type="region of interest" description="Disordered" evidence="1">
    <location>
        <begin position="61"/>
        <end position="97"/>
    </location>
</feature>
<dbReference type="EMBL" id="VMKP01000002">
    <property type="protein sequence ID" value="TVO65249.1"/>
    <property type="molecule type" value="Genomic_DNA"/>
</dbReference>
<gene>
    <name evidence="3" type="ORF">FPL11_03955</name>
</gene>
<dbReference type="RefSeq" id="WP_144347509.1">
    <property type="nucleotide sequence ID" value="NZ_VMKP01000002.1"/>
</dbReference>
<reference evidence="3 4" key="1">
    <citation type="submission" date="2019-07" db="EMBL/GenBank/DDBJ databases">
        <title>Reclasification of Spiribacter aquaticus.</title>
        <authorList>
            <person name="Leon M.J."/>
            <person name="Sanchez-Porro C."/>
            <person name="Ventosa A."/>
        </authorList>
    </citation>
    <scope>NUCLEOTIDE SEQUENCE [LARGE SCALE GENOMIC DNA]</scope>
    <source>
        <strain evidence="3 4">SP30</strain>
    </source>
</reference>